<reference evidence="2" key="1">
    <citation type="journal article" date="2016" name="Ticks Tick Borne Dis.">
        <title>De novo assembly and annotation of the salivary gland transcriptome of Rhipicephalus appendiculatus male and female ticks during blood feeding.</title>
        <authorList>
            <person name="de Castro M.H."/>
            <person name="de Klerk D."/>
            <person name="Pienaar R."/>
            <person name="Latif A.A."/>
            <person name="Rees D.J."/>
            <person name="Mans B.J."/>
        </authorList>
    </citation>
    <scope>NUCLEOTIDE SEQUENCE</scope>
    <source>
        <tissue evidence="2">Salivary glands</tissue>
    </source>
</reference>
<evidence type="ECO:0000313" key="2">
    <source>
        <dbReference type="EMBL" id="JAP77611.1"/>
    </source>
</evidence>
<accession>A0A131YI58</accession>
<protein>
    <submittedName>
        <fullName evidence="2">Uncharacterized protein</fullName>
    </submittedName>
</protein>
<name>A0A131YI58_RHIAP</name>
<dbReference type="AlphaFoldDB" id="A0A131YI58"/>
<organism evidence="2">
    <name type="scientific">Rhipicephalus appendiculatus</name>
    <name type="common">Brown ear tick</name>
    <dbReference type="NCBI Taxonomy" id="34631"/>
    <lineage>
        <taxon>Eukaryota</taxon>
        <taxon>Metazoa</taxon>
        <taxon>Ecdysozoa</taxon>
        <taxon>Arthropoda</taxon>
        <taxon>Chelicerata</taxon>
        <taxon>Arachnida</taxon>
        <taxon>Acari</taxon>
        <taxon>Parasitiformes</taxon>
        <taxon>Ixodida</taxon>
        <taxon>Ixodoidea</taxon>
        <taxon>Ixodidae</taxon>
        <taxon>Rhipicephalinae</taxon>
        <taxon>Rhipicephalus</taxon>
        <taxon>Rhipicephalus</taxon>
    </lineage>
</organism>
<feature type="region of interest" description="Disordered" evidence="1">
    <location>
        <begin position="186"/>
        <end position="215"/>
    </location>
</feature>
<proteinExistence type="predicted"/>
<dbReference type="EMBL" id="GEDV01010946">
    <property type="protein sequence ID" value="JAP77611.1"/>
    <property type="molecule type" value="Transcribed_RNA"/>
</dbReference>
<sequence>MATARTPEEREAFLTYVKYVQSVAKLREIKAKVQRSKARRKALTREYIDAISNTLNEAKDLKCRAAHVKELMAQKDDLENMNVHGNINHVIASVDGQNKKHAEAGYVAIRTVKPVDKETLYSEMNLLNEQDEQHHKLTLDKAELKIIPAVHKGLEDLKRIQELKREIAESCDKLEFLKSVQHLLNDGTSDSDYGSAHELEAYDVSSSEDTSESTR</sequence>
<evidence type="ECO:0000256" key="1">
    <source>
        <dbReference type="SAM" id="MobiDB-lite"/>
    </source>
</evidence>